<evidence type="ECO:0000313" key="2">
    <source>
        <dbReference type="EMBL" id="MBF4983783.1"/>
    </source>
</evidence>
<comment type="caution">
    <text evidence="2">The sequence shown here is derived from an EMBL/GenBank/DDBJ whole genome shotgun (WGS) entry which is preliminary data.</text>
</comment>
<gene>
    <name evidence="2" type="ORF">FNJ87_05355</name>
</gene>
<evidence type="ECO:0008006" key="4">
    <source>
        <dbReference type="Google" id="ProtNLM"/>
    </source>
</evidence>
<keyword evidence="3" id="KW-1185">Reference proteome</keyword>
<reference evidence="2 3" key="1">
    <citation type="submission" date="2020-11" db="EMBL/GenBank/DDBJ databases">
        <title>P. mediterranea TC4 genome.</title>
        <authorList>
            <person name="Molmeret M."/>
        </authorList>
    </citation>
    <scope>NUCLEOTIDE SEQUENCE [LARGE SCALE GENOMIC DNA]</scope>
    <source>
        <strain evidence="2 3">TC4</strain>
    </source>
</reference>
<organism evidence="2 3">
    <name type="scientific">Nonlabens mediterrranea</name>
    <dbReference type="NCBI Taxonomy" id="1419947"/>
    <lineage>
        <taxon>Bacteria</taxon>
        <taxon>Pseudomonadati</taxon>
        <taxon>Bacteroidota</taxon>
        <taxon>Flavobacteriia</taxon>
        <taxon>Flavobacteriales</taxon>
        <taxon>Flavobacteriaceae</taxon>
        <taxon>Nonlabens</taxon>
    </lineage>
</organism>
<feature type="chain" id="PRO_5045951595" description="Outer membrane protein beta-barrel domain-containing protein" evidence="1">
    <location>
        <begin position="20"/>
        <end position="278"/>
    </location>
</feature>
<dbReference type="Proteomes" id="UP001194729">
    <property type="component" value="Unassembled WGS sequence"/>
</dbReference>
<keyword evidence="1" id="KW-0732">Signal</keyword>
<feature type="signal peptide" evidence="1">
    <location>
        <begin position="1"/>
        <end position="19"/>
    </location>
</feature>
<dbReference type="EMBL" id="JADKYU010000276">
    <property type="protein sequence ID" value="MBF4983783.1"/>
    <property type="molecule type" value="Genomic_DNA"/>
</dbReference>
<evidence type="ECO:0000256" key="1">
    <source>
        <dbReference type="SAM" id="SignalP"/>
    </source>
</evidence>
<proteinExistence type="predicted"/>
<evidence type="ECO:0000313" key="3">
    <source>
        <dbReference type="Proteomes" id="UP001194729"/>
    </source>
</evidence>
<sequence length="278" mass="30928">MKNLLLTLSVLFISMNVKAAPFENIKEGDVVKLIAPIKVKSNIAVLRLTATTDTTEDATVLEKGYLFNVISINTTAKTVELLAVNFRDSKTWLSTAKKDSKNELVRKRYNDKVYTVDLEDFNRFAKLAENQKSPDRISLGIITLPFKARLTGDDVAFDTEFNFNSTANFRIKSYYNTHFNFQIGAGLGSVNLNESNTNYLNGTGGTIQAQDVRTLSILTGLMIAHKDVQLGLYAGWDHINNQKNFQWDNNGKLWVGLGIGVNIFNNKGTTAANSQDTD</sequence>
<protein>
    <recommendedName>
        <fullName evidence="4">Outer membrane protein beta-barrel domain-containing protein</fullName>
    </recommendedName>
</protein>
<accession>A0ABS0A4L8</accession>
<name>A0ABS0A4L8_9FLAO</name>